<accession>A0ACC0XZW9</accession>
<sequence>MVHLGSTY</sequence>
<reference evidence="2" key="1">
    <citation type="journal article" date="2023" name="G3 (Bethesda)">
        <title>Genome assembly and association tests identify interacting loci associated with vigor, precocity, and sex in interspecific pistachio rootstocks.</title>
        <authorList>
            <person name="Palmer W."/>
            <person name="Jacygrad E."/>
            <person name="Sagayaradj S."/>
            <person name="Cavanaugh K."/>
            <person name="Han R."/>
            <person name="Bertier L."/>
            <person name="Beede B."/>
            <person name="Kafkas S."/>
            <person name="Golino D."/>
            <person name="Preece J."/>
            <person name="Michelmore R."/>
        </authorList>
    </citation>
    <scope>NUCLEOTIDE SEQUENCE [LARGE SCALE GENOMIC DNA]</scope>
</reference>
<dbReference type="Proteomes" id="UP001163603">
    <property type="component" value="Chromosome 10"/>
</dbReference>
<gene>
    <name evidence="1" type="ORF">Pint_07197</name>
</gene>
<dbReference type="EMBL" id="CM047745">
    <property type="protein sequence ID" value="KAJ0026409.1"/>
    <property type="molecule type" value="Genomic_DNA"/>
</dbReference>
<name>A0ACC0XZW9_9ROSI</name>
<evidence type="ECO:0000313" key="2">
    <source>
        <dbReference type="Proteomes" id="UP001163603"/>
    </source>
</evidence>
<organism evidence="1 2">
    <name type="scientific">Pistacia integerrima</name>
    <dbReference type="NCBI Taxonomy" id="434235"/>
    <lineage>
        <taxon>Eukaryota</taxon>
        <taxon>Viridiplantae</taxon>
        <taxon>Streptophyta</taxon>
        <taxon>Embryophyta</taxon>
        <taxon>Tracheophyta</taxon>
        <taxon>Spermatophyta</taxon>
        <taxon>Magnoliopsida</taxon>
        <taxon>eudicotyledons</taxon>
        <taxon>Gunneridae</taxon>
        <taxon>Pentapetalae</taxon>
        <taxon>rosids</taxon>
        <taxon>malvids</taxon>
        <taxon>Sapindales</taxon>
        <taxon>Anacardiaceae</taxon>
        <taxon>Pistacia</taxon>
    </lineage>
</organism>
<evidence type="ECO:0000313" key="1">
    <source>
        <dbReference type="EMBL" id="KAJ0026409.1"/>
    </source>
</evidence>
<protein>
    <submittedName>
        <fullName evidence="1">Uncharacterized protein</fullName>
    </submittedName>
</protein>
<comment type="caution">
    <text evidence="1">The sequence shown here is derived from an EMBL/GenBank/DDBJ whole genome shotgun (WGS) entry which is preliminary data.</text>
</comment>
<keyword evidence="2" id="KW-1185">Reference proteome</keyword>
<proteinExistence type="predicted"/>